<feature type="transmembrane region" description="Helical" evidence="2">
    <location>
        <begin position="83"/>
        <end position="104"/>
    </location>
</feature>
<accession>A0ABP0E9C5</accession>
<feature type="region of interest" description="Disordered" evidence="1">
    <location>
        <begin position="1"/>
        <end position="69"/>
    </location>
</feature>
<organism evidence="4 5">
    <name type="scientific">[Candida] anglica</name>
    <dbReference type="NCBI Taxonomy" id="148631"/>
    <lineage>
        <taxon>Eukaryota</taxon>
        <taxon>Fungi</taxon>
        <taxon>Dikarya</taxon>
        <taxon>Ascomycota</taxon>
        <taxon>Saccharomycotina</taxon>
        <taxon>Pichiomycetes</taxon>
        <taxon>Debaryomycetaceae</taxon>
        <taxon>Kurtzmaniella</taxon>
    </lineage>
</organism>
<evidence type="ECO:0000256" key="1">
    <source>
        <dbReference type="SAM" id="MobiDB-lite"/>
    </source>
</evidence>
<keyword evidence="2" id="KW-0472">Membrane</keyword>
<keyword evidence="5" id="KW-1185">Reference proteome</keyword>
<feature type="domain" description="Tag1-like fifth Ig-like" evidence="3">
    <location>
        <begin position="810"/>
        <end position="907"/>
    </location>
</feature>
<dbReference type="InterPro" id="IPR059066">
    <property type="entry name" value="Ig_Tag1-like_5th"/>
</dbReference>
<evidence type="ECO:0000313" key="5">
    <source>
        <dbReference type="Proteomes" id="UP001497600"/>
    </source>
</evidence>
<feature type="compositionally biased region" description="Polar residues" evidence="1">
    <location>
        <begin position="15"/>
        <end position="43"/>
    </location>
</feature>
<sequence>MTKLINPSKGESVDRTSPPTETTPLVSNGLNGASQQRPYTDTASGGGDGSRGDLENLLTGGGGGGERRPPVANWATSSLYYRLHILSLILLVVMAVSLVLYAVFANLGDAVQTSFTSTITAVSLVGLSDRGVACHVEGSTVVNYDQVPSFWQRHALQLATAVVSGPLLISSRDPINIFLKPQGEPEYIQFVDVATPQFALNIKNHQTTPIDVLTDSQLNPANALKLSRYFLQEHATFDVNVQFLADFQLGMLHIAGVPVDFVTTVEMDRGNPKFEVQDWSMDTNHESSTVDYNATVVVTSWSENNSTRAVEFSLDPFEVSVALPDCQGHYVTMSDMKVGPLQVRRATPLVVELSGSVPPIDERLSRKCGGESPIEKMIRTGEVFISMKGTGGDISLKEEGVAFKWTQTPENAVHRLPPSRDCKPLRWPSPGEGHCVVPGVVESTLDQISDPQDSSLSLPSWLINLLQSIHIPINLSHCLSNHPLSPIISNVSVNSLSIHIPSDLPQLHLASNLSLSLALPELPSSNLPEISIPQFSTALSIYSDDGELILSGKSLSPMSSHQLSNTTPFNMFLSVTSFSLSIPPSSSDRFPAIINSLLLHEPVSLSISLYNLTANVLLPQLSNNLLTLTNLSLSNIPYQLNLPENNSNSTLADLVDISLSNITLVSSTLTELTVSLSVHLQLLSPQNLSVEFPLELFESSLYFDSMEICKVSLIDPLPTNITNSMTLSVEVTILNTQDNELALQQLISKFLSGFPHIEVDILDIRTIITGNENLSNIFSTIELYNLTLPTIGFQRDAISSTELIHSLGSGSPFLVDATIYLLKSEIEITVYNPLTNCNIVVDLASVVATYEGSELGHIGRHHMDINPGLYTSQRIPFTMNKGVGSDILRRALNDQLAIEIMASFQVLFKDQPFRSLDLLYKGSGLKTNIKL</sequence>
<keyword evidence="2" id="KW-0812">Transmembrane</keyword>
<protein>
    <recommendedName>
        <fullName evidence="3">Tag1-like fifth Ig-like domain-containing protein</fullName>
    </recommendedName>
</protein>
<dbReference type="EMBL" id="OZ004255">
    <property type="protein sequence ID" value="CAK7900696.1"/>
    <property type="molecule type" value="Genomic_DNA"/>
</dbReference>
<evidence type="ECO:0000313" key="4">
    <source>
        <dbReference type="EMBL" id="CAK7900696.1"/>
    </source>
</evidence>
<evidence type="ECO:0000256" key="2">
    <source>
        <dbReference type="SAM" id="Phobius"/>
    </source>
</evidence>
<proteinExistence type="predicted"/>
<reference evidence="4 5" key="1">
    <citation type="submission" date="2024-01" db="EMBL/GenBank/DDBJ databases">
        <authorList>
            <consortium name="Genoscope - CEA"/>
            <person name="William W."/>
        </authorList>
    </citation>
    <scope>NUCLEOTIDE SEQUENCE [LARGE SCALE GENOMIC DNA]</scope>
    <source>
        <strain evidence="4 5">29B2s-10</strain>
    </source>
</reference>
<evidence type="ECO:0000259" key="3">
    <source>
        <dbReference type="Pfam" id="PF26153"/>
    </source>
</evidence>
<dbReference type="Proteomes" id="UP001497600">
    <property type="component" value="Chromosome C"/>
</dbReference>
<dbReference type="Pfam" id="PF26153">
    <property type="entry name" value="LEA-2L_5"/>
    <property type="match status" value="1"/>
</dbReference>
<keyword evidence="2" id="KW-1133">Transmembrane helix</keyword>
<name>A0ABP0E9C5_9ASCO</name>
<gene>
    <name evidence="4" type="ORF">CAAN4_C08526</name>
</gene>